<organism evidence="1">
    <name type="scientific">viral metagenome</name>
    <dbReference type="NCBI Taxonomy" id="1070528"/>
    <lineage>
        <taxon>unclassified sequences</taxon>
        <taxon>metagenomes</taxon>
        <taxon>organismal metagenomes</taxon>
    </lineage>
</organism>
<protein>
    <submittedName>
        <fullName evidence="1">Uncharacterized protein</fullName>
    </submittedName>
</protein>
<sequence>MNKDKNIIKPTLTTHKNLTGQLFYIHIKQILDEISTKLKLDDNTKEKLKHHIFTNSESIFNYKTYNKYHKILNP</sequence>
<dbReference type="AlphaFoldDB" id="A0A6C0EHK3"/>
<accession>A0A6C0EHK3</accession>
<evidence type="ECO:0000313" key="1">
    <source>
        <dbReference type="EMBL" id="QHT27870.1"/>
    </source>
</evidence>
<dbReference type="EMBL" id="MN738843">
    <property type="protein sequence ID" value="QHT27870.1"/>
    <property type="molecule type" value="Genomic_DNA"/>
</dbReference>
<name>A0A6C0EHK3_9ZZZZ</name>
<proteinExistence type="predicted"/>
<reference evidence="1" key="1">
    <citation type="journal article" date="2020" name="Nature">
        <title>Giant virus diversity and host interactions through global metagenomics.</title>
        <authorList>
            <person name="Schulz F."/>
            <person name="Roux S."/>
            <person name="Paez-Espino D."/>
            <person name="Jungbluth S."/>
            <person name="Walsh D.A."/>
            <person name="Denef V.J."/>
            <person name="McMahon K.D."/>
            <person name="Konstantinidis K.T."/>
            <person name="Eloe-Fadrosh E.A."/>
            <person name="Kyrpides N.C."/>
            <person name="Woyke T."/>
        </authorList>
    </citation>
    <scope>NUCLEOTIDE SEQUENCE</scope>
    <source>
        <strain evidence="1">GVMAG-M-3300000115-19</strain>
    </source>
</reference>